<dbReference type="AlphaFoldDB" id="B5EHC8"/>
<dbReference type="KEGG" id="gbm:Gbem_2656"/>
<accession>B5EHC8</accession>
<protein>
    <submittedName>
        <fullName evidence="4">UbiD family decarboxylase</fullName>
    </submittedName>
</protein>
<dbReference type="STRING" id="404380.Gbem_2656"/>
<dbReference type="HOGENOM" id="CLU_023348_4_1_7"/>
<dbReference type="Pfam" id="PF01977">
    <property type="entry name" value="UbiD"/>
    <property type="match status" value="1"/>
</dbReference>
<dbReference type="Proteomes" id="UP000008825">
    <property type="component" value="Chromosome"/>
</dbReference>
<dbReference type="PANTHER" id="PTHR30108">
    <property type="entry name" value="3-OCTAPRENYL-4-HYDROXYBENZOATE CARBOXY-LYASE-RELATED"/>
    <property type="match status" value="1"/>
</dbReference>
<gene>
    <name evidence="4" type="ordered locus">Gbem_2656</name>
</gene>
<dbReference type="Gene3D" id="3.40.1670.10">
    <property type="entry name" value="UbiD C-terminal domain-like"/>
    <property type="match status" value="1"/>
</dbReference>
<feature type="domain" description="3-octaprenyl-4-hydroxybenzoate carboxy-lyase-like Rift-related" evidence="1">
    <location>
        <begin position="124"/>
        <end position="316"/>
    </location>
</feature>
<feature type="domain" description="3-octaprenyl-4-hydroxybenzoate carboxy-lyase-like N-terminal" evidence="2">
    <location>
        <begin position="11"/>
        <end position="87"/>
    </location>
</feature>
<evidence type="ECO:0000313" key="5">
    <source>
        <dbReference type="Proteomes" id="UP000008825"/>
    </source>
</evidence>
<sequence>MGYKNLAACVADLERTGALVRINEELSSDLEIGSIQRRVYQAGGPALLFTRVKGCPFPMLGNLFGTLERTRYIFRDTLKAVERLVQLKIDPKSALKDPASLLGAVPAAWHLLPKEVGDGPILANRTTIDKLPQLKSWPDDGGAFITLPQVYSESAAQPGLRHSNLGMYRVQISGGEYRQNAEIGVHYQIHRGIGFHHAEAIERGEPLRVNIFVGGAPSMTVAAVMPLPEGMPELSFAGLLAGHRIEMVQRPGQLPIPAQADFCITGIIDPNKTLPEGPFGDHFGYYSLAHHFPVLQVEEVFHRDGAIWPFTTVGRPPQEDTSFGAFIHELTGPLIPTVIPGVKAVHAVDAAGVHPLLLAIGSERYVPYGERRTPQELLTIANAVLGQGQLSLAKYLMIASHEDAPQLDIHDIPAFLRHVLERIDLKRDLHFQTATTIDTLDYSGSGLNSGSKVVFAAVGEKRRTLGVELPSSLWLADGFNDPCICLPGVIAVKGPACTVRKGEADPQMEALCAALEGVEGLESFPLIVVCDDSRFAAKHLDNFLWVTFTRSDPAADIYGVGAGMVCKQWGCTGPLVIDARVKPHHAPPLIEDPAVERKLDQLAAPGGPLHGLY</sequence>
<dbReference type="OrthoDB" id="9809841at2"/>
<feature type="domain" description="3-octaprenyl-4-hydroxybenzoate carboxy-lyase-like C-terminal" evidence="3">
    <location>
        <begin position="322"/>
        <end position="457"/>
    </location>
</feature>
<dbReference type="SUPFAM" id="SSF50475">
    <property type="entry name" value="FMN-binding split barrel"/>
    <property type="match status" value="1"/>
</dbReference>
<dbReference type="RefSeq" id="WP_012531085.1">
    <property type="nucleotide sequence ID" value="NC_011146.1"/>
</dbReference>
<dbReference type="PANTHER" id="PTHR30108:SF7">
    <property type="entry name" value="3-POLYPRENYL-4-HYDROXYBENZOATE DECARBOXYLASE"/>
    <property type="match status" value="1"/>
</dbReference>
<evidence type="ECO:0000259" key="3">
    <source>
        <dbReference type="Pfam" id="PF20696"/>
    </source>
</evidence>
<dbReference type="GO" id="GO:0016831">
    <property type="term" value="F:carboxy-lyase activity"/>
    <property type="evidence" value="ECO:0007669"/>
    <property type="project" value="InterPro"/>
</dbReference>
<reference evidence="4 5" key="1">
    <citation type="submission" date="2008-07" db="EMBL/GenBank/DDBJ databases">
        <title>Complete sequence of Geobacter bemidjiensis BEM.</title>
        <authorList>
            <consortium name="US DOE Joint Genome Institute"/>
            <person name="Lucas S."/>
            <person name="Copeland A."/>
            <person name="Lapidus A."/>
            <person name="Glavina del Rio T."/>
            <person name="Dalin E."/>
            <person name="Tice H."/>
            <person name="Bruce D."/>
            <person name="Goodwin L."/>
            <person name="Pitluck S."/>
            <person name="Kiss H."/>
            <person name="Brettin T."/>
            <person name="Detter J.C."/>
            <person name="Han C."/>
            <person name="Kuske C.R."/>
            <person name="Schmutz J."/>
            <person name="Larimer F."/>
            <person name="Land M."/>
            <person name="Hauser L."/>
            <person name="Kyrpides N."/>
            <person name="Lykidis A."/>
            <person name="Lovley D."/>
            <person name="Richardson P."/>
        </authorList>
    </citation>
    <scope>NUCLEOTIDE SEQUENCE [LARGE SCALE GENOMIC DNA]</scope>
    <source>
        <strain evidence="5">ATCC BAA-1014 / DSM 16622 / JCM 12645 / Bem</strain>
    </source>
</reference>
<dbReference type="Pfam" id="PF20696">
    <property type="entry name" value="UbiD_C"/>
    <property type="match status" value="1"/>
</dbReference>
<dbReference type="Pfam" id="PF20695">
    <property type="entry name" value="UbiD_N"/>
    <property type="match status" value="1"/>
</dbReference>
<dbReference type="EMBL" id="CP001124">
    <property type="protein sequence ID" value="ACH39664.1"/>
    <property type="molecule type" value="Genomic_DNA"/>
</dbReference>
<evidence type="ECO:0000313" key="4">
    <source>
        <dbReference type="EMBL" id="ACH39664.1"/>
    </source>
</evidence>
<dbReference type="InterPro" id="IPR048304">
    <property type="entry name" value="UbiD_Rift_dom"/>
</dbReference>
<organism evidence="4 5">
    <name type="scientific">Citrifermentans bemidjiense (strain ATCC BAA-1014 / DSM 16622 / JCM 12645 / Bem)</name>
    <name type="common">Geobacter bemidjiensis</name>
    <dbReference type="NCBI Taxonomy" id="404380"/>
    <lineage>
        <taxon>Bacteria</taxon>
        <taxon>Pseudomonadati</taxon>
        <taxon>Thermodesulfobacteriota</taxon>
        <taxon>Desulfuromonadia</taxon>
        <taxon>Geobacterales</taxon>
        <taxon>Geobacteraceae</taxon>
        <taxon>Citrifermentans</taxon>
    </lineage>
</organism>
<name>B5EHC8_CITBB</name>
<keyword evidence="5" id="KW-1185">Reference proteome</keyword>
<dbReference type="GO" id="GO:0005737">
    <property type="term" value="C:cytoplasm"/>
    <property type="evidence" value="ECO:0007669"/>
    <property type="project" value="TreeGrafter"/>
</dbReference>
<dbReference type="InterPro" id="IPR049381">
    <property type="entry name" value="UbiD-like_C"/>
</dbReference>
<proteinExistence type="predicted"/>
<dbReference type="InterPro" id="IPR049383">
    <property type="entry name" value="UbiD-like_N"/>
</dbReference>
<dbReference type="InterPro" id="IPR002830">
    <property type="entry name" value="UbiD"/>
</dbReference>
<dbReference type="SUPFAM" id="SSF143968">
    <property type="entry name" value="UbiD C-terminal domain-like"/>
    <property type="match status" value="2"/>
</dbReference>
<evidence type="ECO:0000259" key="2">
    <source>
        <dbReference type="Pfam" id="PF20695"/>
    </source>
</evidence>
<dbReference type="eggNOG" id="COG0043">
    <property type="taxonomic scope" value="Bacteria"/>
</dbReference>
<dbReference type="NCBIfam" id="TIGR00148">
    <property type="entry name" value="UbiD family decarboxylase"/>
    <property type="match status" value="1"/>
</dbReference>
<reference evidence="4 5" key="2">
    <citation type="journal article" date="2010" name="BMC Genomics">
        <title>The genome of Geobacter bemidjiensis, exemplar for the subsurface clade of Geobacter species that predominate in Fe(III)-reducing subsurface environments.</title>
        <authorList>
            <person name="Aklujkar M."/>
            <person name="Young N.D."/>
            <person name="Holmes D."/>
            <person name="Chavan M."/>
            <person name="Risso C."/>
            <person name="Kiss H.E."/>
            <person name="Han C.S."/>
            <person name="Land M.L."/>
            <person name="Lovley D.R."/>
        </authorList>
    </citation>
    <scope>NUCLEOTIDE SEQUENCE [LARGE SCALE GENOMIC DNA]</scope>
    <source>
        <strain evidence="5">ATCC BAA-1014 / DSM 16622 / JCM 12645 / Bem</strain>
    </source>
</reference>
<evidence type="ECO:0000259" key="1">
    <source>
        <dbReference type="Pfam" id="PF01977"/>
    </source>
</evidence>